<dbReference type="InterPro" id="IPR004843">
    <property type="entry name" value="Calcineurin-like_PHP"/>
</dbReference>
<dbReference type="Pfam" id="PF00149">
    <property type="entry name" value="Metallophos"/>
    <property type="match status" value="1"/>
</dbReference>
<gene>
    <name evidence="2" type="ORF">AB6724_15430</name>
</gene>
<evidence type="ECO:0000313" key="3">
    <source>
        <dbReference type="Proteomes" id="UP001561046"/>
    </source>
</evidence>
<proteinExistence type="predicted"/>
<accession>A0ABV3ZY60</accession>
<sequence length="293" mass="32491">MMNRPFDRRDFLKLAGVGGAVLASGLGPWGRAQAAAGEDFLFVQMTDTHWGFEGPPNPEAKNTLRKAVAAVNSLERQPDFIIFTGDLTHAAADEKEGLRRMTEFKAIVSELKVKDVRFIPGENDTGLDNGEMYQHVFGNGHYSFDHKGIHFVALDNVSDPNGLIGEKQLEWLHADLARLDKTAPVVVFAHRPLFDLYPPWDWATKDGAKAIDILNPYENTTVFFGHIHQEHHRITGHIAHHAAESLIYPFPSPGSQPKRTPVAWDAAHPFKGLSYTTITEHAGAAKPTRHPLA</sequence>
<name>A0ABV3ZY60_9BURK</name>
<dbReference type="Proteomes" id="UP001561046">
    <property type="component" value="Unassembled WGS sequence"/>
</dbReference>
<protein>
    <submittedName>
        <fullName evidence="2">Metallophosphoesterase</fullName>
    </submittedName>
</protein>
<dbReference type="PANTHER" id="PTHR43143">
    <property type="entry name" value="METALLOPHOSPHOESTERASE, CALCINEURIN SUPERFAMILY"/>
    <property type="match status" value="1"/>
</dbReference>
<dbReference type="EMBL" id="JBFYGN010000018">
    <property type="protein sequence ID" value="MEX8194231.1"/>
    <property type="molecule type" value="Genomic_DNA"/>
</dbReference>
<organism evidence="2 3">
    <name type="scientific">Comamonas guangdongensis</name>
    <dbReference type="NCBI Taxonomy" id="510515"/>
    <lineage>
        <taxon>Bacteria</taxon>
        <taxon>Pseudomonadati</taxon>
        <taxon>Pseudomonadota</taxon>
        <taxon>Betaproteobacteria</taxon>
        <taxon>Burkholderiales</taxon>
        <taxon>Comamonadaceae</taxon>
        <taxon>Comamonas</taxon>
    </lineage>
</organism>
<comment type="caution">
    <text evidence="2">The sequence shown here is derived from an EMBL/GenBank/DDBJ whole genome shotgun (WGS) entry which is preliminary data.</text>
</comment>
<evidence type="ECO:0000313" key="2">
    <source>
        <dbReference type="EMBL" id="MEX8194231.1"/>
    </source>
</evidence>
<dbReference type="PANTHER" id="PTHR43143:SF6">
    <property type="entry name" value="BLL3016 PROTEIN"/>
    <property type="match status" value="1"/>
</dbReference>
<feature type="domain" description="Calcineurin-like phosphoesterase" evidence="1">
    <location>
        <begin position="42"/>
        <end position="229"/>
    </location>
</feature>
<dbReference type="InterPro" id="IPR051918">
    <property type="entry name" value="STPP_CPPED1"/>
</dbReference>
<dbReference type="RefSeq" id="WP_369339411.1">
    <property type="nucleotide sequence ID" value="NZ_JBFYGN010000018.1"/>
</dbReference>
<dbReference type="SUPFAM" id="SSF56300">
    <property type="entry name" value="Metallo-dependent phosphatases"/>
    <property type="match status" value="1"/>
</dbReference>
<reference evidence="2 3" key="1">
    <citation type="journal article" date="2013" name="Int. J. Syst. Evol. Microbiol.">
        <title>Comamonas guangdongensis sp. nov., isolated from subterranean forest sediment, and emended description of the genus Comamonas.</title>
        <authorList>
            <person name="Zhang J."/>
            <person name="Wang Y."/>
            <person name="Zhou S."/>
            <person name="Wu C."/>
            <person name="He J."/>
            <person name="Li F."/>
        </authorList>
    </citation>
    <scope>NUCLEOTIDE SEQUENCE [LARGE SCALE GENOMIC DNA]</scope>
    <source>
        <strain evidence="2 3">CCTCC AB2011133</strain>
    </source>
</reference>
<dbReference type="InterPro" id="IPR019546">
    <property type="entry name" value="TAT_signal_bac_arc"/>
</dbReference>
<dbReference type="Gene3D" id="3.60.21.10">
    <property type="match status" value="1"/>
</dbReference>
<dbReference type="NCBIfam" id="TIGR01409">
    <property type="entry name" value="TAT_signal_seq"/>
    <property type="match status" value="1"/>
</dbReference>
<evidence type="ECO:0000259" key="1">
    <source>
        <dbReference type="Pfam" id="PF00149"/>
    </source>
</evidence>
<dbReference type="PROSITE" id="PS51318">
    <property type="entry name" value="TAT"/>
    <property type="match status" value="1"/>
</dbReference>
<keyword evidence="3" id="KW-1185">Reference proteome</keyword>
<dbReference type="InterPro" id="IPR029052">
    <property type="entry name" value="Metallo-depent_PP-like"/>
</dbReference>
<dbReference type="InterPro" id="IPR006311">
    <property type="entry name" value="TAT_signal"/>
</dbReference>